<evidence type="ECO:0000313" key="4">
    <source>
        <dbReference type="Proteomes" id="UP000799778"/>
    </source>
</evidence>
<feature type="compositionally biased region" description="Low complexity" evidence="1">
    <location>
        <begin position="504"/>
        <end position="523"/>
    </location>
</feature>
<feature type="compositionally biased region" description="Low complexity" evidence="1">
    <location>
        <begin position="918"/>
        <end position="986"/>
    </location>
</feature>
<proteinExistence type="predicted"/>
<keyword evidence="2" id="KW-0732">Signal</keyword>
<feature type="chain" id="PRO_5025373957" description="Lysine-specific metallo-endopeptidase domain-containing protein" evidence="2">
    <location>
        <begin position="21"/>
        <end position="1037"/>
    </location>
</feature>
<evidence type="ECO:0008006" key="5">
    <source>
        <dbReference type="Google" id="ProtNLM"/>
    </source>
</evidence>
<dbReference type="Gene3D" id="3.40.390.10">
    <property type="entry name" value="Collagenase (Catalytic Domain)"/>
    <property type="match status" value="1"/>
</dbReference>
<gene>
    <name evidence="3" type="ORF">BU24DRAFT_476571</name>
</gene>
<feature type="compositionally biased region" description="Low complexity" evidence="1">
    <location>
        <begin position="804"/>
        <end position="822"/>
    </location>
</feature>
<reference evidence="3" key="1">
    <citation type="journal article" date="2020" name="Stud. Mycol.">
        <title>101 Dothideomycetes genomes: a test case for predicting lifestyles and emergence of pathogens.</title>
        <authorList>
            <person name="Haridas S."/>
            <person name="Albert R."/>
            <person name="Binder M."/>
            <person name="Bloem J."/>
            <person name="Labutti K."/>
            <person name="Salamov A."/>
            <person name="Andreopoulos B."/>
            <person name="Baker S."/>
            <person name="Barry K."/>
            <person name="Bills G."/>
            <person name="Bluhm B."/>
            <person name="Cannon C."/>
            <person name="Castanera R."/>
            <person name="Culley D."/>
            <person name="Daum C."/>
            <person name="Ezra D."/>
            <person name="Gonzalez J."/>
            <person name="Henrissat B."/>
            <person name="Kuo A."/>
            <person name="Liang C."/>
            <person name="Lipzen A."/>
            <person name="Lutzoni F."/>
            <person name="Magnuson J."/>
            <person name="Mondo S."/>
            <person name="Nolan M."/>
            <person name="Ohm R."/>
            <person name="Pangilinan J."/>
            <person name="Park H.-J."/>
            <person name="Ramirez L."/>
            <person name="Alfaro M."/>
            <person name="Sun H."/>
            <person name="Tritt A."/>
            <person name="Yoshinaga Y."/>
            <person name="Zwiers L.-H."/>
            <person name="Turgeon B."/>
            <person name="Goodwin S."/>
            <person name="Spatafora J."/>
            <person name="Crous P."/>
            <person name="Grigoriev I."/>
        </authorList>
    </citation>
    <scope>NUCLEOTIDE SEQUENCE</scope>
    <source>
        <strain evidence="3">CBS 175.79</strain>
    </source>
</reference>
<feature type="region of interest" description="Disordered" evidence="1">
    <location>
        <begin position="915"/>
        <end position="989"/>
    </location>
</feature>
<feature type="region of interest" description="Disordered" evidence="1">
    <location>
        <begin position="580"/>
        <end position="606"/>
    </location>
</feature>
<feature type="signal peptide" evidence="2">
    <location>
        <begin position="1"/>
        <end position="20"/>
    </location>
</feature>
<feature type="compositionally biased region" description="Low complexity" evidence="1">
    <location>
        <begin position="583"/>
        <end position="599"/>
    </location>
</feature>
<dbReference type="Proteomes" id="UP000799778">
    <property type="component" value="Unassembled WGS sequence"/>
</dbReference>
<feature type="region of interest" description="Disordered" evidence="1">
    <location>
        <begin position="783"/>
        <end position="825"/>
    </location>
</feature>
<protein>
    <recommendedName>
        <fullName evidence="5">Lysine-specific metallo-endopeptidase domain-containing protein</fullName>
    </recommendedName>
</protein>
<dbReference type="GO" id="GO:0008237">
    <property type="term" value="F:metallopeptidase activity"/>
    <property type="evidence" value="ECO:0007669"/>
    <property type="project" value="InterPro"/>
</dbReference>
<dbReference type="AlphaFoldDB" id="A0A6A5Y1R4"/>
<dbReference type="OrthoDB" id="3800501at2759"/>
<organism evidence="3 4">
    <name type="scientific">Aaosphaeria arxii CBS 175.79</name>
    <dbReference type="NCBI Taxonomy" id="1450172"/>
    <lineage>
        <taxon>Eukaryota</taxon>
        <taxon>Fungi</taxon>
        <taxon>Dikarya</taxon>
        <taxon>Ascomycota</taxon>
        <taxon>Pezizomycotina</taxon>
        <taxon>Dothideomycetes</taxon>
        <taxon>Pleosporomycetidae</taxon>
        <taxon>Pleosporales</taxon>
        <taxon>Pleosporales incertae sedis</taxon>
        <taxon>Aaosphaeria</taxon>
    </lineage>
</organism>
<accession>A0A6A5Y1R4</accession>
<dbReference type="EMBL" id="ML978067">
    <property type="protein sequence ID" value="KAF2019505.1"/>
    <property type="molecule type" value="Genomic_DNA"/>
</dbReference>
<dbReference type="InterPro" id="IPR024079">
    <property type="entry name" value="MetalloPept_cat_dom_sf"/>
</dbReference>
<dbReference type="RefSeq" id="XP_033387844.1">
    <property type="nucleotide sequence ID" value="XM_033532934.1"/>
</dbReference>
<dbReference type="GeneID" id="54290331"/>
<keyword evidence="4" id="KW-1185">Reference proteome</keyword>
<evidence type="ECO:0000256" key="2">
    <source>
        <dbReference type="SAM" id="SignalP"/>
    </source>
</evidence>
<feature type="region of interest" description="Disordered" evidence="1">
    <location>
        <begin position="482"/>
        <end position="523"/>
    </location>
</feature>
<evidence type="ECO:0000256" key="1">
    <source>
        <dbReference type="SAM" id="MobiDB-lite"/>
    </source>
</evidence>
<feature type="region of interest" description="Disordered" evidence="1">
    <location>
        <begin position="622"/>
        <end position="649"/>
    </location>
</feature>
<feature type="region of interest" description="Disordered" evidence="1">
    <location>
        <begin position="436"/>
        <end position="468"/>
    </location>
</feature>
<evidence type="ECO:0000313" key="3">
    <source>
        <dbReference type="EMBL" id="KAF2019505.1"/>
    </source>
</evidence>
<feature type="compositionally biased region" description="Low complexity" evidence="1">
    <location>
        <begin position="626"/>
        <end position="647"/>
    </location>
</feature>
<feature type="compositionally biased region" description="Polar residues" evidence="1">
    <location>
        <begin position="436"/>
        <end position="463"/>
    </location>
</feature>
<feature type="compositionally biased region" description="Polar residues" evidence="1">
    <location>
        <begin position="482"/>
        <end position="503"/>
    </location>
</feature>
<sequence length="1037" mass="111705">MIVWNLSVLTLFFLILDVRARVYYDADTCTPHKTLVDKAFKSAFEMVDRARDAIGSPHSPYSDAEQWDFPDQEITNLAARIFGDGGPLQKDDTSKGLPATLFGRMNIIKNNYDYMAENFKTDNIPLQQDVSSLTPSDILVYCTLDHLNPYVQGYKNDKEGREIEGGVDEKTYDGCAKGTLLGFTKHTTYNYQTLYLCHLNDKKKKIRKTIREMERKWLDQRKLLSDVCTIFGKTGKWEIDYYDLLDSTILHEMTHVIPSATETDPGPEKGEKYWRLTTDDVGKDKGYKWEGVYPLGKERRGYRNADSYAFFGLGTWLLKERQTTVNNEGCVQPLDNYEMGASGQITVGNAWQRPKTKRYMDPFVDLDMKRPFVNVLEVRQFVTSFRSSSFPSLAAPGVPISSGFSWSGGNGTATGPGTASRRSSILLSTGTGFEQTSASGLSSIRNSSDVSTQTLSSENTFSETRPFGVPPAGVSTIIDANHTTSGSVGQTTRANETLQTRTGTPTPSNSIPTISDIPPSSVVSNSTSGVSHITASTAAINGSSTMWDVTSTRASYDDSSATLVTSSTLVISNSSSEASKITSSPFASESSSAITEMSSPTATTNYSEITLGSSSKAWSEAPSAVSSDSTTYTTGPTTGPITSDIPTALPSGFFSQTPTTTPEAGLLLCVDMKSCPTPTWLEGIVYETDLFIPEVTDLSAVPTKKVKKNDDDDDNNAVIFVKIELPDDKCNPLPKPKAGGLLGIVANVANKVVDTVMDAACNMEFPVIKGNMPDWMDLTKFPGLKGYTEPTKDPDDPNEDPDESSSSAQESASSTSSESCSATPIPSCKETALISGTVTKSFTTECTTITACSGSAITSLTQITASPTATGEIFVHPEGSEEFQEEQECYQGIMEKTDISMEDIEKCLGITPTSWSASTSEYPSSTGASSSSASTGSQTPTTNTNTPIPSSIKTSMSSSIPISSSIGTSASNTSPPSPSATSGTEPFLCEPYIGGRDDKQCQCQKQNCSDDCELITMFKGEDGCDDECQGCKPPEGF</sequence>
<name>A0A6A5Y1R4_9PLEO</name>